<feature type="region of interest" description="Disordered" evidence="1">
    <location>
        <begin position="147"/>
        <end position="248"/>
    </location>
</feature>
<keyword evidence="2" id="KW-0812">Transmembrane</keyword>
<dbReference type="InterPro" id="IPR007168">
    <property type="entry name" value="Phageshock_PspC_N"/>
</dbReference>
<keyword evidence="2" id="KW-1133">Transmembrane helix</keyword>
<comment type="caution">
    <text evidence="4">The sequence shown here is derived from an EMBL/GenBank/DDBJ whole genome shotgun (WGS) entry which is preliminary data.</text>
</comment>
<dbReference type="Pfam" id="PF04024">
    <property type="entry name" value="PspC"/>
    <property type="match status" value="1"/>
</dbReference>
<feature type="transmembrane region" description="Helical" evidence="2">
    <location>
        <begin position="253"/>
        <end position="273"/>
    </location>
</feature>
<evidence type="ECO:0000256" key="2">
    <source>
        <dbReference type="SAM" id="Phobius"/>
    </source>
</evidence>
<dbReference type="EMBL" id="VAVZ01000044">
    <property type="protein sequence ID" value="TLP93516.1"/>
    <property type="molecule type" value="Genomic_DNA"/>
</dbReference>
<feature type="compositionally biased region" description="Basic and acidic residues" evidence="1">
    <location>
        <begin position="165"/>
        <end position="184"/>
    </location>
</feature>
<feature type="compositionally biased region" description="Polar residues" evidence="1">
    <location>
        <begin position="218"/>
        <end position="230"/>
    </location>
</feature>
<evidence type="ECO:0000313" key="5">
    <source>
        <dbReference type="Proteomes" id="UP000310458"/>
    </source>
</evidence>
<feature type="domain" description="Phage shock protein PspC N-terminal" evidence="3">
    <location>
        <begin position="26"/>
        <end position="78"/>
    </location>
</feature>
<organism evidence="4 5">
    <name type="scientific">Nesterenkonia salmonea</name>
    <dbReference type="NCBI Taxonomy" id="1804987"/>
    <lineage>
        <taxon>Bacteria</taxon>
        <taxon>Bacillati</taxon>
        <taxon>Actinomycetota</taxon>
        <taxon>Actinomycetes</taxon>
        <taxon>Micrococcales</taxon>
        <taxon>Micrococcaceae</taxon>
        <taxon>Nesterenkonia</taxon>
    </lineage>
</organism>
<accession>A0A5R9BAA4</accession>
<feature type="compositionally biased region" description="Low complexity" evidence="1">
    <location>
        <begin position="193"/>
        <end position="211"/>
    </location>
</feature>
<feature type="compositionally biased region" description="Basic and acidic residues" evidence="1">
    <location>
        <begin position="147"/>
        <end position="156"/>
    </location>
</feature>
<proteinExistence type="predicted"/>
<evidence type="ECO:0000256" key="1">
    <source>
        <dbReference type="SAM" id="MobiDB-lite"/>
    </source>
</evidence>
<name>A0A5R9BAA4_9MICC</name>
<dbReference type="RefSeq" id="WP_138254036.1">
    <property type="nucleotide sequence ID" value="NZ_VAVZ01000044.1"/>
</dbReference>
<reference evidence="4 5" key="1">
    <citation type="submission" date="2019-05" db="EMBL/GenBank/DDBJ databases">
        <title>Nesterenkonia sp. GY074 isolated from the Southern Atlantic Ocean.</title>
        <authorList>
            <person name="Zhang G."/>
        </authorList>
    </citation>
    <scope>NUCLEOTIDE SEQUENCE [LARGE SCALE GENOMIC DNA]</scope>
    <source>
        <strain evidence="4 5">GY074</strain>
    </source>
</reference>
<keyword evidence="2" id="KW-0472">Membrane</keyword>
<dbReference type="OrthoDB" id="7359894at2"/>
<feature type="compositionally biased region" description="Basic and acidic residues" evidence="1">
    <location>
        <begin position="237"/>
        <end position="248"/>
    </location>
</feature>
<feature type="transmembrane region" description="Helical" evidence="2">
    <location>
        <begin position="48"/>
        <end position="71"/>
    </location>
</feature>
<feature type="transmembrane region" description="Helical" evidence="2">
    <location>
        <begin position="312"/>
        <end position="332"/>
    </location>
</feature>
<feature type="transmembrane region" description="Helical" evidence="2">
    <location>
        <begin position="279"/>
        <end position="300"/>
    </location>
</feature>
<gene>
    <name evidence="4" type="ORF">FEF26_13345</name>
</gene>
<keyword evidence="5" id="KW-1185">Reference proteome</keyword>
<evidence type="ECO:0000313" key="4">
    <source>
        <dbReference type="EMBL" id="TLP93516.1"/>
    </source>
</evidence>
<sequence>MSTSDHGRREAGHQVFDWVRTLGIQRPDDAWAAGVCAAMAQKLGWDTALVRGIGVVAFIIFFSPMALFYGLSWMFLPDSRGHIHAQQALRGAYPAGFWGAGIMTLVGAVNVFTPNIVGPFAILLNLVIIGLVAWLLWAIFRSYRRNGTDHSARGDSPKAGTSAHRSADAKAQAEEQDTLREDGKPAWYPKEGPPTASASASASHSGSPSHPAAERTHAGTSHATTGSMKVSSPPKRKASEDPRVAEEKRRRRMVSFGLALLAVPMIAAAMWFATTIGLATTNAVLLGLALVVTLLALMHLGSAVRGTRGRGGLLGTFTVLMVVVFLFAPSNLQDSSNHVFGNYETQSESINTAFANTTVDLRDLSDRFTADDEIDFSDSTAAAEFAQTRDFHTTVDVNNAFGNATIVLPDDVYWEIERGNFLGNMDIRTQSLWHSYQGIGSTPETFGPDVAAGTVELQVGNAFGNVVIYDETTYNQEELGIFSDEEEQE</sequence>
<dbReference type="AlphaFoldDB" id="A0A5R9BAA4"/>
<evidence type="ECO:0000259" key="3">
    <source>
        <dbReference type="Pfam" id="PF04024"/>
    </source>
</evidence>
<protein>
    <submittedName>
        <fullName evidence="4">PspC domain-containing protein</fullName>
    </submittedName>
</protein>
<feature type="transmembrane region" description="Helical" evidence="2">
    <location>
        <begin position="92"/>
        <end position="112"/>
    </location>
</feature>
<feature type="transmembrane region" description="Helical" evidence="2">
    <location>
        <begin position="118"/>
        <end position="140"/>
    </location>
</feature>
<dbReference type="Proteomes" id="UP000310458">
    <property type="component" value="Unassembled WGS sequence"/>
</dbReference>